<protein>
    <submittedName>
        <fullName evidence="2">Uncharacterized protein</fullName>
    </submittedName>
</protein>
<organism evidence="2 3">
    <name type="scientific">Spiroplasma culicicola AES-1</name>
    <dbReference type="NCBI Taxonomy" id="1276246"/>
    <lineage>
        <taxon>Bacteria</taxon>
        <taxon>Bacillati</taxon>
        <taxon>Mycoplasmatota</taxon>
        <taxon>Mollicutes</taxon>
        <taxon>Entomoplasmatales</taxon>
        <taxon>Spiroplasmataceae</taxon>
        <taxon>Spiroplasma</taxon>
    </lineage>
</organism>
<evidence type="ECO:0000313" key="3">
    <source>
        <dbReference type="Proteomes" id="UP000019267"/>
    </source>
</evidence>
<evidence type="ECO:0000256" key="1">
    <source>
        <dbReference type="SAM" id="Phobius"/>
    </source>
</evidence>
<dbReference type="Proteomes" id="UP000019267">
    <property type="component" value="Chromosome"/>
</dbReference>
<keyword evidence="3" id="KW-1185">Reference proteome</keyword>
<dbReference type="EMBL" id="CP006681">
    <property type="protein sequence ID" value="AHI53183.1"/>
    <property type="molecule type" value="Genomic_DNA"/>
</dbReference>
<accession>W6A7S0</accession>
<reference evidence="2 3" key="1">
    <citation type="journal article" date="2014" name="Genome Biol. Evol.">
        <title>Molecular evolution of the substrate utilization strategies and putative virulence factors in mosquito-associated Spiroplasma species.</title>
        <authorList>
            <person name="Chang T.H."/>
            <person name="Lo W.S."/>
            <person name="Ku C."/>
            <person name="Chen L.L."/>
            <person name="Kuo C.H."/>
        </authorList>
    </citation>
    <scope>NUCLEOTIDE SEQUENCE [LARGE SCALE GENOMIC DNA]</scope>
    <source>
        <strain evidence="2">AES-1</strain>
    </source>
</reference>
<dbReference type="KEGG" id="scq:SCULI_v1c08430"/>
<dbReference type="AlphaFoldDB" id="W6A7S0"/>
<gene>
    <name evidence="2" type="ORF">SCULI_v1c08430</name>
</gene>
<feature type="transmembrane region" description="Helical" evidence="1">
    <location>
        <begin position="6"/>
        <end position="24"/>
    </location>
</feature>
<keyword evidence="1" id="KW-1133">Transmembrane helix</keyword>
<sequence>MLKVWLFSKIYIITNVSYIGRLYTKTRGKKLWYF</sequence>
<proteinExistence type="predicted"/>
<name>W6A7S0_9MOLU</name>
<keyword evidence="1" id="KW-0812">Transmembrane</keyword>
<evidence type="ECO:0000313" key="2">
    <source>
        <dbReference type="EMBL" id="AHI53183.1"/>
    </source>
</evidence>
<keyword evidence="1" id="KW-0472">Membrane</keyword>
<dbReference type="HOGENOM" id="CLU_3376101_0_0_14"/>